<keyword evidence="2" id="KW-0732">Signal</keyword>
<dbReference type="EMBL" id="CP003630">
    <property type="protein sequence ID" value="AFZ17019.1"/>
    <property type="molecule type" value="Genomic_DNA"/>
</dbReference>
<feature type="chain" id="PRO_5003937228" description="WGxxGxxG-CTERM domain-containing protein" evidence="2">
    <location>
        <begin position="31"/>
        <end position="102"/>
    </location>
</feature>
<dbReference type="NCBIfam" id="NF041742">
    <property type="entry name" value="WGxxGxxG_fam"/>
    <property type="match status" value="1"/>
</dbReference>
<evidence type="ECO:0008006" key="5">
    <source>
        <dbReference type="Google" id="ProtNLM"/>
    </source>
</evidence>
<keyword evidence="4" id="KW-1185">Reference proteome</keyword>
<gene>
    <name evidence="3" type="ORF">Mic7113_1126</name>
</gene>
<dbReference type="PATRIC" id="fig|1173027.3.peg.1237"/>
<dbReference type="Proteomes" id="UP000010471">
    <property type="component" value="Chromosome"/>
</dbReference>
<evidence type="ECO:0000313" key="4">
    <source>
        <dbReference type="Proteomes" id="UP000010471"/>
    </source>
</evidence>
<sequence>MKTSSFSKFISAGILGASLAVLPLAVPAQAQTQNTAPDSTYNQRTTDVDATETNDDFDWGWLGLLGLGGLAGLLPKKRHETVHTHPINDPDLGVRPGSDYRR</sequence>
<feature type="region of interest" description="Disordered" evidence="1">
    <location>
        <begin position="82"/>
        <end position="102"/>
    </location>
</feature>
<evidence type="ECO:0000313" key="3">
    <source>
        <dbReference type="EMBL" id="AFZ17019.1"/>
    </source>
</evidence>
<reference evidence="3 4" key="1">
    <citation type="submission" date="2012-06" db="EMBL/GenBank/DDBJ databases">
        <title>Finished chromosome of genome of Microcoleus sp. PCC 7113.</title>
        <authorList>
            <consortium name="US DOE Joint Genome Institute"/>
            <person name="Gugger M."/>
            <person name="Coursin T."/>
            <person name="Rippka R."/>
            <person name="Tandeau De Marsac N."/>
            <person name="Huntemann M."/>
            <person name="Wei C.-L."/>
            <person name="Han J."/>
            <person name="Detter J.C."/>
            <person name="Han C."/>
            <person name="Tapia R."/>
            <person name="Chen A."/>
            <person name="Kyrpides N."/>
            <person name="Mavromatis K."/>
            <person name="Markowitz V."/>
            <person name="Szeto E."/>
            <person name="Ivanova N."/>
            <person name="Pagani I."/>
            <person name="Pati A."/>
            <person name="Goodwin L."/>
            <person name="Nordberg H.P."/>
            <person name="Cantor M.N."/>
            <person name="Hua S.X."/>
            <person name="Woyke T."/>
            <person name="Kerfeld C.A."/>
        </authorList>
    </citation>
    <scope>NUCLEOTIDE SEQUENCE [LARGE SCALE GENOMIC DNA]</scope>
    <source>
        <strain evidence="3 4">PCC 7113</strain>
    </source>
</reference>
<feature type="signal peptide" evidence="2">
    <location>
        <begin position="1"/>
        <end position="30"/>
    </location>
</feature>
<protein>
    <recommendedName>
        <fullName evidence="5">WGxxGxxG-CTERM domain-containing protein</fullName>
    </recommendedName>
</protein>
<dbReference type="KEGG" id="mic:Mic7113_1126"/>
<evidence type="ECO:0000256" key="1">
    <source>
        <dbReference type="SAM" id="MobiDB-lite"/>
    </source>
</evidence>
<dbReference type="eggNOG" id="ENOG50333E8">
    <property type="taxonomic scope" value="Bacteria"/>
</dbReference>
<dbReference type="RefSeq" id="WP_015181179.1">
    <property type="nucleotide sequence ID" value="NC_019738.1"/>
</dbReference>
<accession>K9WB66</accession>
<organism evidence="3 4">
    <name type="scientific">Allocoleopsis franciscana PCC 7113</name>
    <dbReference type="NCBI Taxonomy" id="1173027"/>
    <lineage>
        <taxon>Bacteria</taxon>
        <taxon>Bacillati</taxon>
        <taxon>Cyanobacteriota</taxon>
        <taxon>Cyanophyceae</taxon>
        <taxon>Coleofasciculales</taxon>
        <taxon>Coleofasciculaceae</taxon>
        <taxon>Allocoleopsis</taxon>
        <taxon>Allocoleopsis franciscana</taxon>
    </lineage>
</organism>
<dbReference type="AlphaFoldDB" id="K9WB66"/>
<proteinExistence type="predicted"/>
<evidence type="ECO:0000256" key="2">
    <source>
        <dbReference type="SAM" id="SignalP"/>
    </source>
</evidence>
<dbReference type="NCBIfam" id="NF038039">
    <property type="entry name" value="WGxxGxxG-CTERM"/>
    <property type="match status" value="1"/>
</dbReference>
<name>K9WB66_9CYAN</name>
<dbReference type="HOGENOM" id="CLU_163206_1_0_3"/>